<dbReference type="GO" id="GO:0005886">
    <property type="term" value="C:plasma membrane"/>
    <property type="evidence" value="ECO:0007669"/>
    <property type="project" value="UniProtKB-SubCell"/>
</dbReference>
<protein>
    <recommendedName>
        <fullName evidence="14">sn-1-specific diacylglycerol lipase</fullName>
        <ecNumber evidence="14">3.1.1.116</ecNumber>
    </recommendedName>
</protein>
<evidence type="ECO:0000256" key="15">
    <source>
        <dbReference type="SAM" id="MobiDB-lite"/>
    </source>
</evidence>
<evidence type="ECO:0000313" key="18">
    <source>
        <dbReference type="Proteomes" id="UP000789375"/>
    </source>
</evidence>
<gene>
    <name evidence="17" type="ORF">FMOSSE_LOCUS4325</name>
</gene>
<dbReference type="InterPro" id="IPR002921">
    <property type="entry name" value="Fungal_lipase-type"/>
</dbReference>
<dbReference type="PANTHER" id="PTHR45792">
    <property type="entry name" value="DIACYLGLYCEROL LIPASE HOMOLOG-RELATED"/>
    <property type="match status" value="1"/>
</dbReference>
<evidence type="ECO:0000256" key="5">
    <source>
        <dbReference type="ARBA" id="ARBA00022692"/>
    </source>
</evidence>
<evidence type="ECO:0000256" key="13">
    <source>
        <dbReference type="ARBA" id="ARBA00024531"/>
    </source>
</evidence>
<feature type="domain" description="Fungal lipase-type" evidence="16">
    <location>
        <begin position="687"/>
        <end position="818"/>
    </location>
</feature>
<evidence type="ECO:0000313" key="17">
    <source>
        <dbReference type="EMBL" id="CAG8506808.1"/>
    </source>
</evidence>
<evidence type="ECO:0000256" key="12">
    <source>
        <dbReference type="ARBA" id="ARBA00023136"/>
    </source>
</evidence>
<dbReference type="InterPro" id="IPR029058">
    <property type="entry name" value="AB_hydrolase_fold"/>
</dbReference>
<dbReference type="PANTHER" id="PTHR45792:SF8">
    <property type="entry name" value="DIACYLGLYCEROL LIPASE-ALPHA"/>
    <property type="match status" value="1"/>
</dbReference>
<comment type="caution">
    <text evidence="17">The sequence shown here is derived from an EMBL/GenBank/DDBJ whole genome shotgun (WGS) entry which is preliminary data.</text>
</comment>
<evidence type="ECO:0000256" key="2">
    <source>
        <dbReference type="ARBA" id="ARBA00004651"/>
    </source>
</evidence>
<evidence type="ECO:0000256" key="14">
    <source>
        <dbReference type="ARBA" id="ARBA00026104"/>
    </source>
</evidence>
<evidence type="ECO:0000256" key="8">
    <source>
        <dbReference type="ARBA" id="ARBA00022837"/>
    </source>
</evidence>
<evidence type="ECO:0000256" key="6">
    <source>
        <dbReference type="ARBA" id="ARBA00022723"/>
    </source>
</evidence>
<evidence type="ECO:0000256" key="10">
    <source>
        <dbReference type="ARBA" id="ARBA00022989"/>
    </source>
</evidence>
<proteinExistence type="predicted"/>
<keyword evidence="18" id="KW-1185">Reference proteome</keyword>
<dbReference type="SUPFAM" id="SSF53474">
    <property type="entry name" value="alpha/beta-Hydrolases"/>
    <property type="match status" value="1"/>
</dbReference>
<accession>A0A9N8ZTJ6</accession>
<name>A0A9N8ZTJ6_FUNMO</name>
<dbReference type="Proteomes" id="UP000789375">
    <property type="component" value="Unassembled WGS sequence"/>
</dbReference>
<dbReference type="GO" id="GO:0046872">
    <property type="term" value="F:metal ion binding"/>
    <property type="evidence" value="ECO:0007669"/>
    <property type="project" value="UniProtKB-KW"/>
</dbReference>
<keyword evidence="3" id="KW-1003">Cell membrane</keyword>
<evidence type="ECO:0000256" key="9">
    <source>
        <dbReference type="ARBA" id="ARBA00022963"/>
    </source>
</evidence>
<dbReference type="EMBL" id="CAJVPP010000721">
    <property type="protein sequence ID" value="CAG8506808.1"/>
    <property type="molecule type" value="Genomic_DNA"/>
</dbReference>
<comment type="cofactor">
    <cofactor evidence="1">
        <name>Ca(2+)</name>
        <dbReference type="ChEBI" id="CHEBI:29108"/>
    </cofactor>
</comment>
<feature type="compositionally biased region" description="Acidic residues" evidence="15">
    <location>
        <begin position="152"/>
        <end position="172"/>
    </location>
</feature>
<feature type="compositionally biased region" description="Polar residues" evidence="15">
    <location>
        <begin position="59"/>
        <end position="68"/>
    </location>
</feature>
<dbReference type="Pfam" id="PF01764">
    <property type="entry name" value="Lipase_3"/>
    <property type="match status" value="1"/>
</dbReference>
<dbReference type="GO" id="GO:0019369">
    <property type="term" value="P:arachidonate metabolic process"/>
    <property type="evidence" value="ECO:0007669"/>
    <property type="project" value="TreeGrafter"/>
</dbReference>
<keyword evidence="6" id="KW-0479">Metal-binding</keyword>
<keyword evidence="11" id="KW-0443">Lipid metabolism</keyword>
<keyword evidence="8" id="KW-0106">Calcium</keyword>
<dbReference type="Gene3D" id="3.40.50.1820">
    <property type="entry name" value="alpha/beta hydrolase"/>
    <property type="match status" value="1"/>
</dbReference>
<evidence type="ECO:0000256" key="11">
    <source>
        <dbReference type="ARBA" id="ARBA00023098"/>
    </source>
</evidence>
<evidence type="ECO:0000256" key="1">
    <source>
        <dbReference type="ARBA" id="ARBA00001913"/>
    </source>
</evidence>
<evidence type="ECO:0000256" key="4">
    <source>
        <dbReference type="ARBA" id="ARBA00022553"/>
    </source>
</evidence>
<sequence length="987" mass="113102">METSSVETDIQNPLKGLLPITLPTRVSEKFKEKLRALKDIQGQTTLLIKSSSLPKLPNDKNNSTNYFDDNSRKLGTENNFNMRSASFNGSHLSTNYADTYFSPETRLMINELEKHGEELAKAQDQINMFLPRDVINKLKKDKSSLNKQKIAEEDEEFESDATSDYSDDEEEDVQGKVLTKEPDSMLLNDQNKIVDDDPEKAWKDFDWNSNIDVTTMKSQSLRNSYRASGSFIRNSYNTTFKNASLQQLSRSNCKNINIQQWKEHQVNYNSRKIYNPSISNKSDSSISGTNGILIKQVNHVKKDYFEPGIEEFKQQNGEHVSSSSREGSVDSLLTGDALPDKMLTRIVKLEFEPRSPNSKAKTSIKLTIHSVTHHTKPNSSYHELLKKLFLFPFDYHSFVFNTLKIDIYEHANFSYAKKRLGRAFIRLINLKESIINRKDFEGTFPLELNVNGHKTGSIQIAIKFHFPSDPPLLTPKTPKPVRSKTVPSFFPNINAEKSRQIMPPSVTNIKRNVDEEVSTEISDVEDGEFAITYPENKPLGILDMVLGQETRDAIKEITVLYHAFFDNGWRLSKLEFLKAYMLLEKYYVQKPNPVTGILCHDLERIQTAQKYLKYSMASYGSFLFNWFGYGHSKAHLNAIRINSDRKAVQEFFSLENEDIICWEYGQKAVSVPNYMVIHDPDTKSIIISIRGTMNVTDVITDALAHHEPWNGGFVHRGVLRSAKYLVKHSLKNIREAVKKFESKAIQVIGHSLGASVSSIVTLLLREQCRDLITQGIDIHAWNFATAPCCSLDLACKAETENCIDNFVNENDVIPRLSYGNLMDFKELVKFAASELKNEKYKKLSSKDKLSKILTSIDDYRTCLKSNSAAQKLYIPGTIYYLYKGFYRTHVNSSVAYYTKDIVCEKSKPDLFTDISLRRNWLFHHFPDRYDKKFKGVTKSIFRKLHGKDRDGRISDKLIKKWKKIPETEIVIEEAGKMGKLMPRTGHI</sequence>
<keyword evidence="12" id="KW-0472">Membrane</keyword>
<evidence type="ECO:0000256" key="3">
    <source>
        <dbReference type="ARBA" id="ARBA00022475"/>
    </source>
</evidence>
<dbReference type="GO" id="GO:0046340">
    <property type="term" value="P:diacylglycerol catabolic process"/>
    <property type="evidence" value="ECO:0007669"/>
    <property type="project" value="TreeGrafter"/>
</dbReference>
<keyword evidence="5" id="KW-0812">Transmembrane</keyword>
<evidence type="ECO:0000256" key="7">
    <source>
        <dbReference type="ARBA" id="ARBA00022801"/>
    </source>
</evidence>
<reference evidence="17" key="1">
    <citation type="submission" date="2021-06" db="EMBL/GenBank/DDBJ databases">
        <authorList>
            <person name="Kallberg Y."/>
            <person name="Tangrot J."/>
            <person name="Rosling A."/>
        </authorList>
    </citation>
    <scope>NUCLEOTIDE SEQUENCE</scope>
    <source>
        <strain evidence="17">87-6 pot B 2015</strain>
    </source>
</reference>
<dbReference type="InterPro" id="IPR052214">
    <property type="entry name" value="DAG_Lipase-Related"/>
</dbReference>
<dbReference type="GO" id="GO:0016298">
    <property type="term" value="F:lipase activity"/>
    <property type="evidence" value="ECO:0007669"/>
    <property type="project" value="TreeGrafter"/>
</dbReference>
<keyword evidence="4" id="KW-0597">Phosphoprotein</keyword>
<keyword evidence="10" id="KW-1133">Transmembrane helix</keyword>
<dbReference type="AlphaFoldDB" id="A0A9N8ZTJ6"/>
<keyword evidence="9" id="KW-0442">Lipid degradation</keyword>
<feature type="region of interest" description="Disordered" evidence="15">
    <location>
        <begin position="141"/>
        <end position="174"/>
    </location>
</feature>
<comment type="subcellular location">
    <subcellularLocation>
        <location evidence="2">Cell membrane</location>
        <topology evidence="2">Multi-pass membrane protein</topology>
    </subcellularLocation>
</comment>
<comment type="catalytic activity">
    <reaction evidence="13">
        <text>a 1,2-diacyl-sn-glycerol + H2O = a 2-acylglycerol + a fatty acid + H(+)</text>
        <dbReference type="Rhea" id="RHEA:33275"/>
        <dbReference type="ChEBI" id="CHEBI:15377"/>
        <dbReference type="ChEBI" id="CHEBI:15378"/>
        <dbReference type="ChEBI" id="CHEBI:17389"/>
        <dbReference type="ChEBI" id="CHEBI:17815"/>
        <dbReference type="ChEBI" id="CHEBI:28868"/>
        <dbReference type="EC" id="3.1.1.116"/>
    </reaction>
    <physiologicalReaction direction="left-to-right" evidence="13">
        <dbReference type="Rhea" id="RHEA:33276"/>
    </physiologicalReaction>
</comment>
<feature type="region of interest" description="Disordered" evidence="15">
    <location>
        <begin position="51"/>
        <end position="70"/>
    </location>
</feature>
<evidence type="ECO:0000259" key="16">
    <source>
        <dbReference type="Pfam" id="PF01764"/>
    </source>
</evidence>
<dbReference type="CDD" id="cd00519">
    <property type="entry name" value="Lipase_3"/>
    <property type="match status" value="1"/>
</dbReference>
<keyword evidence="7" id="KW-0378">Hydrolase</keyword>
<dbReference type="EC" id="3.1.1.116" evidence="14"/>
<organism evidence="17 18">
    <name type="scientific">Funneliformis mosseae</name>
    <name type="common">Endomycorrhizal fungus</name>
    <name type="synonym">Glomus mosseae</name>
    <dbReference type="NCBI Taxonomy" id="27381"/>
    <lineage>
        <taxon>Eukaryota</taxon>
        <taxon>Fungi</taxon>
        <taxon>Fungi incertae sedis</taxon>
        <taxon>Mucoromycota</taxon>
        <taxon>Glomeromycotina</taxon>
        <taxon>Glomeromycetes</taxon>
        <taxon>Glomerales</taxon>
        <taxon>Glomeraceae</taxon>
        <taxon>Funneliformis</taxon>
    </lineage>
</organism>